<accession>A0AAW1KKC6</accession>
<gene>
    <name evidence="1" type="ORF">QE152_g22577</name>
</gene>
<sequence>MSITIKKGSSIILQDKSKIVEGGEINGGFINFLIPILAAAAGPVLANILNKVVDTIDDKRHGLSDESRIKGTSLTLELPNQPPIPLKKTLSQKDKDAIEKNIRTLMNITNKEDSDCDDDIPLLCFGKSNQVENINPTEEIKKLLTLPDKSYSSY</sequence>
<keyword evidence="2" id="KW-1185">Reference proteome</keyword>
<name>A0AAW1KKC6_POPJA</name>
<organism evidence="1 2">
    <name type="scientific">Popillia japonica</name>
    <name type="common">Japanese beetle</name>
    <dbReference type="NCBI Taxonomy" id="7064"/>
    <lineage>
        <taxon>Eukaryota</taxon>
        <taxon>Metazoa</taxon>
        <taxon>Ecdysozoa</taxon>
        <taxon>Arthropoda</taxon>
        <taxon>Hexapoda</taxon>
        <taxon>Insecta</taxon>
        <taxon>Pterygota</taxon>
        <taxon>Neoptera</taxon>
        <taxon>Endopterygota</taxon>
        <taxon>Coleoptera</taxon>
        <taxon>Polyphaga</taxon>
        <taxon>Scarabaeiformia</taxon>
        <taxon>Scarabaeidae</taxon>
        <taxon>Rutelinae</taxon>
        <taxon>Popillia</taxon>
    </lineage>
</organism>
<dbReference type="EMBL" id="JASPKY010000218">
    <property type="protein sequence ID" value="KAK9719559.1"/>
    <property type="molecule type" value="Genomic_DNA"/>
</dbReference>
<evidence type="ECO:0000313" key="1">
    <source>
        <dbReference type="EMBL" id="KAK9719559.1"/>
    </source>
</evidence>
<dbReference type="AlphaFoldDB" id="A0AAW1KKC6"/>
<proteinExistence type="predicted"/>
<evidence type="ECO:0000313" key="2">
    <source>
        <dbReference type="Proteomes" id="UP001458880"/>
    </source>
</evidence>
<reference evidence="1 2" key="1">
    <citation type="journal article" date="2024" name="BMC Genomics">
        <title>De novo assembly and annotation of Popillia japonica's genome with initial clues to its potential as an invasive pest.</title>
        <authorList>
            <person name="Cucini C."/>
            <person name="Boschi S."/>
            <person name="Funari R."/>
            <person name="Cardaioli E."/>
            <person name="Iannotti N."/>
            <person name="Marturano G."/>
            <person name="Paoli F."/>
            <person name="Bruttini M."/>
            <person name="Carapelli A."/>
            <person name="Frati F."/>
            <person name="Nardi F."/>
        </authorList>
    </citation>
    <scope>NUCLEOTIDE SEQUENCE [LARGE SCALE GENOMIC DNA]</scope>
    <source>
        <strain evidence="1">DMR45628</strain>
    </source>
</reference>
<comment type="caution">
    <text evidence="1">The sequence shown here is derived from an EMBL/GenBank/DDBJ whole genome shotgun (WGS) entry which is preliminary data.</text>
</comment>
<protein>
    <submittedName>
        <fullName evidence="1">Uncharacterized protein</fullName>
    </submittedName>
</protein>
<dbReference type="Proteomes" id="UP001458880">
    <property type="component" value="Unassembled WGS sequence"/>
</dbReference>